<dbReference type="InterPro" id="IPR041679">
    <property type="entry name" value="DNA2/NAM7-like_C"/>
</dbReference>
<dbReference type="PANTHER" id="PTHR43788:SF8">
    <property type="entry name" value="DNA-BINDING PROTEIN SMUBP-2"/>
    <property type="match status" value="1"/>
</dbReference>
<accession>A0ABX7B2Q3</accession>
<evidence type="ECO:0000259" key="8">
    <source>
        <dbReference type="Pfam" id="PF13087"/>
    </source>
</evidence>
<dbReference type="Gene3D" id="3.40.50.300">
    <property type="entry name" value="P-loop containing nucleotide triphosphate hydrolases"/>
    <property type="match status" value="3"/>
</dbReference>
<comment type="similarity">
    <text evidence="1">Belongs to the DNA2/NAM7 helicase family.</text>
</comment>
<evidence type="ECO:0000256" key="1">
    <source>
        <dbReference type="ARBA" id="ARBA00007913"/>
    </source>
</evidence>
<proteinExistence type="inferred from homology"/>
<evidence type="ECO:0000259" key="7">
    <source>
        <dbReference type="Pfam" id="PF13086"/>
    </source>
</evidence>
<reference evidence="9 10" key="1">
    <citation type="submission" date="2020-01" db="EMBL/GenBank/DDBJ databases">
        <authorList>
            <person name="Liu G."/>
            <person name="Liu B."/>
        </authorList>
    </citation>
    <scope>NUCLEOTIDE SEQUENCE [LARGE SCALE GENOMIC DNA]</scope>
    <source>
        <strain evidence="9 10">FJAT-51161</strain>
    </source>
</reference>
<evidence type="ECO:0000313" key="10">
    <source>
        <dbReference type="Proteomes" id="UP000596049"/>
    </source>
</evidence>
<dbReference type="InterPro" id="IPR027417">
    <property type="entry name" value="P-loop_NTPase"/>
</dbReference>
<name>A0ABX7B2Q3_9BACI</name>
<organism evidence="9 10">
    <name type="scientific">Lysinibacillus agricola</name>
    <dbReference type="NCBI Taxonomy" id="2590012"/>
    <lineage>
        <taxon>Bacteria</taxon>
        <taxon>Bacillati</taxon>
        <taxon>Bacillota</taxon>
        <taxon>Bacilli</taxon>
        <taxon>Bacillales</taxon>
        <taxon>Bacillaceae</taxon>
        <taxon>Lysinibacillus</taxon>
    </lineage>
</organism>
<dbReference type="PANTHER" id="PTHR43788">
    <property type="entry name" value="DNA2/NAM7 HELICASE FAMILY MEMBER"/>
    <property type="match status" value="1"/>
</dbReference>
<evidence type="ECO:0000256" key="4">
    <source>
        <dbReference type="ARBA" id="ARBA00022806"/>
    </source>
</evidence>
<protein>
    <submittedName>
        <fullName evidence="9">ATP-binding protein</fullName>
    </submittedName>
</protein>
<feature type="domain" description="DNA2/NAM7 helicase helicase" evidence="7">
    <location>
        <begin position="241"/>
        <end position="489"/>
    </location>
</feature>
<dbReference type="Pfam" id="PF13087">
    <property type="entry name" value="AAA_12"/>
    <property type="match status" value="1"/>
</dbReference>
<dbReference type="SUPFAM" id="SSF52540">
    <property type="entry name" value="P-loop containing nucleoside triphosphate hydrolases"/>
    <property type="match status" value="1"/>
</dbReference>
<evidence type="ECO:0000256" key="6">
    <source>
        <dbReference type="SAM" id="Coils"/>
    </source>
</evidence>
<keyword evidence="5 9" id="KW-0067">ATP-binding</keyword>
<dbReference type="EMBL" id="CP067341">
    <property type="protein sequence ID" value="QQP14689.1"/>
    <property type="molecule type" value="Genomic_DNA"/>
</dbReference>
<feature type="coiled-coil region" evidence="6">
    <location>
        <begin position="455"/>
        <end position="489"/>
    </location>
</feature>
<dbReference type="Pfam" id="PF13086">
    <property type="entry name" value="AAA_11"/>
    <property type="match status" value="1"/>
</dbReference>
<evidence type="ECO:0000313" key="9">
    <source>
        <dbReference type="EMBL" id="QQP14689.1"/>
    </source>
</evidence>
<keyword evidence="4" id="KW-0347">Helicase</keyword>
<dbReference type="InterPro" id="IPR041677">
    <property type="entry name" value="DNA2/NAM7_AAA_11"/>
</dbReference>
<evidence type="ECO:0000256" key="2">
    <source>
        <dbReference type="ARBA" id="ARBA00022741"/>
    </source>
</evidence>
<evidence type="ECO:0000256" key="3">
    <source>
        <dbReference type="ARBA" id="ARBA00022801"/>
    </source>
</evidence>
<dbReference type="Proteomes" id="UP000596049">
    <property type="component" value="Chromosome"/>
</dbReference>
<evidence type="ECO:0000256" key="5">
    <source>
        <dbReference type="ARBA" id="ARBA00022840"/>
    </source>
</evidence>
<keyword evidence="6" id="KW-0175">Coiled coil</keyword>
<gene>
    <name evidence="9" type="ORF">FJQ98_12185</name>
</gene>
<sequence>MHQEKVPKIAPIKLTERPWEKHALNDDKKNSIRFQYYMNSYEQWQLTEELRAHFNSDEEIHVKDTSRKYSYTFSVNEEGKYIEDSLFIPFVQYLLKVLENDSNYGNFLEQYKVICRQMEKEAIAIFTDGVSEEKIHELQHQYNRYFRKPFEYTYHYLQITVLNKNNQNENEQMNRNSFFIEDIERVLQNGVNATLKDFILGSEKQIDIDNNRVLIEQILQPKNLPLGRWPSPVAHRLSLMQQVAVNRIINGDERLHSVNGPPGTGKTTLLKDVFANIVVQRAIEMTTFEDPTTAFSKIGSLKLNNFPYQVYELNKKLKNYSIVVASSNNGAVENISKDLPKRKEIAKPEKNDAGIIKPEVKNEYDQKIAEYLEELDYYPSTAKKLINHADETWGLFSGIFGKSKNIDNFIWGLLKDDGDLSFVKQLQRDNEMLSSEDWLKAVKEFNSLLHSIEQKKDDLQKYIELDKELQKLEVEFQSMERNQSRITINLSRLLAQQEEIKGELNSLKKPHFLLRILGVKNQNEKNLRQQQTQIEQNLIESEQEALKISRDRDSLKVRKENILQESLKLKTEYAQENLELSTDKYWEDNNNDYRQQKVIWQTDILNYERGLLFLMAMKIHKLFLIKNHKIVSSSLRLFANRKALNLNSNEHRKYLKNLWHVIHLVTPLISTTFASFANMYKGIEQDFISHLFIDEAGQASPQLAVGALWRSQKAVIVGDPIQIEPVVTVDETLLMDIRKCFDLEEHYIGYTASVQNIADIANPYGTYKDEDRSQWIGIPLWVHRRCLNPMFSIANDIAYDNKMVLVDTDKVGIGEWIDCVGKVSTDQYVKEQGEYVAQVILDKYKEKNGLPNLFVITPFTAVKDGLKKAILQKLKPLQVPKLNEWLNEAVGTVHTFQGKEADIVYFVTGTDEQTEGAANWTCSKPNLLNVAATRAKKEFYVVGDLKRFSKKNYYDKIVQYMDMYKKNDSFESENKMLEKSLN</sequence>
<dbReference type="GO" id="GO:0005524">
    <property type="term" value="F:ATP binding"/>
    <property type="evidence" value="ECO:0007669"/>
    <property type="project" value="UniProtKB-KW"/>
</dbReference>
<keyword evidence="3" id="KW-0378">Hydrolase</keyword>
<keyword evidence="10" id="KW-1185">Reference proteome</keyword>
<dbReference type="InterPro" id="IPR050534">
    <property type="entry name" value="Coronavir_polyprotein_1ab"/>
</dbReference>
<keyword evidence="2" id="KW-0547">Nucleotide-binding</keyword>
<dbReference type="RefSeq" id="WP_201406708.1">
    <property type="nucleotide sequence ID" value="NZ_CP067341.1"/>
</dbReference>
<feature type="domain" description="DNA2/NAM7 helicase-like C-terminal" evidence="8">
    <location>
        <begin position="832"/>
        <end position="945"/>
    </location>
</feature>